<comment type="caution">
    <text evidence="2">The sequence shown here is derived from an EMBL/GenBank/DDBJ whole genome shotgun (WGS) entry which is preliminary data.</text>
</comment>
<sequence>MIETMTTADWLAERNQALCCEVELVGLDELRSWEFRPGTHDLVHSSGQFFSVHGLDVRTGERRWKQLIIRQDEIGLLGILAKRFDGQLQFLMQAKVEPGNINRVQLSPTVQATRSNLTRVHRGEPTRYLDLFTAPGRGRVLVDQLQSEQGRCFYRKRNRNMIVLTTDEVERHENYRWFTLDELHQLLPVDNLLNMDARSVLSCLPLTELYEGRALHSTQDLMSWLNDIRMTNDVRAQLVGLCELGSWQPNPAELADDSFRLVGVRVHAIGREVGSWEQPMITPLRPHVIAFLTTHLDNAPHVLMHADVEPGTLNVAELGPTLDRAPDADEDGLLSHVLESKPLFDTVLSEEGGRFYHGVNRYLVAYTTDPAEPGPDYRWVSVRQLESLVGQGHHVNVQARTLLACARANLKL</sequence>
<organism evidence="2 3">
    <name type="scientific">Amycolatopsis samaneae</name>
    <dbReference type="NCBI Taxonomy" id="664691"/>
    <lineage>
        <taxon>Bacteria</taxon>
        <taxon>Bacillati</taxon>
        <taxon>Actinomycetota</taxon>
        <taxon>Actinomycetes</taxon>
        <taxon>Pseudonocardiales</taxon>
        <taxon>Pseudonocardiaceae</taxon>
        <taxon>Amycolatopsis</taxon>
    </lineage>
</organism>
<dbReference type="Pfam" id="PF03559">
    <property type="entry name" value="Hexose_dehydrat"/>
    <property type="match status" value="2"/>
</dbReference>
<dbReference type="InterPro" id="IPR005212">
    <property type="entry name" value="EvaA-like"/>
</dbReference>
<feature type="domain" description="dTDP-4-dehydro-6-deoxy-alpha-D-glucopyranose 2,3-dehydratase" evidence="1">
    <location>
        <begin position="219"/>
        <end position="405"/>
    </location>
</feature>
<dbReference type="RefSeq" id="WP_345403928.1">
    <property type="nucleotide sequence ID" value="NZ_BAABHG010000015.1"/>
</dbReference>
<evidence type="ECO:0000259" key="1">
    <source>
        <dbReference type="Pfam" id="PF03559"/>
    </source>
</evidence>
<gene>
    <name evidence="2" type="ORF">ACFSYJ_29020</name>
</gene>
<name>A0ABW5GPF5_9PSEU</name>
<reference evidence="3" key="1">
    <citation type="journal article" date="2019" name="Int. J. Syst. Evol. Microbiol.">
        <title>The Global Catalogue of Microorganisms (GCM) 10K type strain sequencing project: providing services to taxonomists for standard genome sequencing and annotation.</title>
        <authorList>
            <consortium name="The Broad Institute Genomics Platform"/>
            <consortium name="The Broad Institute Genome Sequencing Center for Infectious Disease"/>
            <person name="Wu L."/>
            <person name="Ma J."/>
        </authorList>
    </citation>
    <scope>NUCLEOTIDE SEQUENCE [LARGE SCALE GENOMIC DNA]</scope>
    <source>
        <strain evidence="3">CGMCC 4.7643</strain>
    </source>
</reference>
<dbReference type="EMBL" id="JBHUKU010000017">
    <property type="protein sequence ID" value="MFD2462683.1"/>
    <property type="molecule type" value="Genomic_DNA"/>
</dbReference>
<proteinExistence type="predicted"/>
<dbReference type="Proteomes" id="UP001597419">
    <property type="component" value="Unassembled WGS sequence"/>
</dbReference>
<dbReference type="InterPro" id="IPR038153">
    <property type="entry name" value="EvaA-like_sf"/>
</dbReference>
<feature type="domain" description="dTDP-4-dehydro-6-deoxy-alpha-D-glucopyranose 2,3-dehydratase" evidence="1">
    <location>
        <begin position="7"/>
        <end position="204"/>
    </location>
</feature>
<protein>
    <submittedName>
        <fullName evidence="2">NDP-hexose 2,3-dehydratase family protein</fullName>
    </submittedName>
</protein>
<evidence type="ECO:0000313" key="2">
    <source>
        <dbReference type="EMBL" id="MFD2462683.1"/>
    </source>
</evidence>
<dbReference type="Gene3D" id="3.90.79.40">
    <property type="entry name" value="EvaA sugar 2,3-dehydratase subunit"/>
    <property type="match status" value="2"/>
</dbReference>
<accession>A0ABW5GPF5</accession>
<evidence type="ECO:0000313" key="3">
    <source>
        <dbReference type="Proteomes" id="UP001597419"/>
    </source>
</evidence>
<keyword evidence="3" id="KW-1185">Reference proteome</keyword>